<protein>
    <recommendedName>
        <fullName evidence="4">PH domain-containing protein</fullName>
    </recommendedName>
</protein>
<evidence type="ECO:0000256" key="1">
    <source>
        <dbReference type="SAM" id="Phobius"/>
    </source>
</evidence>
<dbReference type="Proteomes" id="UP000268084">
    <property type="component" value="Chromosome"/>
</dbReference>
<name>A0A3G8ZPK8_9ACTN</name>
<keyword evidence="1" id="KW-0812">Transmembrane</keyword>
<proteinExistence type="predicted"/>
<dbReference type="RefSeq" id="WP_124800107.1">
    <property type="nucleotide sequence ID" value="NZ_CP034170.1"/>
</dbReference>
<keyword evidence="1" id="KW-1133">Transmembrane helix</keyword>
<dbReference type="KEGG" id="nak:EH165_14700"/>
<feature type="transmembrane region" description="Helical" evidence="1">
    <location>
        <begin position="163"/>
        <end position="187"/>
    </location>
</feature>
<gene>
    <name evidence="2" type="ORF">EH165_14700</name>
</gene>
<evidence type="ECO:0000313" key="2">
    <source>
        <dbReference type="EMBL" id="AZI59203.1"/>
    </source>
</evidence>
<keyword evidence="3" id="KW-1185">Reference proteome</keyword>
<dbReference type="EMBL" id="CP034170">
    <property type="protein sequence ID" value="AZI59203.1"/>
    <property type="molecule type" value="Genomic_DNA"/>
</dbReference>
<sequence length="188" mass="20849">MVLELRYPSGTSRRLYEVVSIVCAFAGVGVGIRYGLFGSEIDCLKLLWSDIQYPAGMGLFGGILLSYPQSILFQASETGVTVRGALKKTEFNWAAIESVDLSGSGGLIYLKCGRKVKVVWHGFELTQFMAVRHSLKKQFAALYAERSQAQLNEEPWVRKSFDWIPPVIAVSYSLLGGVSFIMTRLIVI</sequence>
<feature type="transmembrane region" description="Helical" evidence="1">
    <location>
        <begin position="15"/>
        <end position="36"/>
    </location>
</feature>
<evidence type="ECO:0008006" key="4">
    <source>
        <dbReference type="Google" id="ProtNLM"/>
    </source>
</evidence>
<dbReference type="AlphaFoldDB" id="A0A3G8ZPK8"/>
<keyword evidence="1" id="KW-0472">Membrane</keyword>
<organism evidence="2 3">
    <name type="scientific">Nakamurella antarctica</name>
    <dbReference type="NCBI Taxonomy" id="1902245"/>
    <lineage>
        <taxon>Bacteria</taxon>
        <taxon>Bacillati</taxon>
        <taxon>Actinomycetota</taxon>
        <taxon>Actinomycetes</taxon>
        <taxon>Nakamurellales</taxon>
        <taxon>Nakamurellaceae</taxon>
        <taxon>Nakamurella</taxon>
    </lineage>
</organism>
<accession>A0A3G8ZPK8</accession>
<reference evidence="2 3" key="1">
    <citation type="submission" date="2018-11" db="EMBL/GenBank/DDBJ databases">
        <authorList>
            <person name="Da X."/>
        </authorList>
    </citation>
    <scope>NUCLEOTIDE SEQUENCE [LARGE SCALE GENOMIC DNA]</scope>
    <source>
        <strain evidence="2 3">S14-144</strain>
    </source>
</reference>
<reference evidence="2 3" key="2">
    <citation type="submission" date="2018-12" db="EMBL/GenBank/DDBJ databases">
        <title>Nakamurella antarcticus sp. nov., isolated from Antarctica South Shetland Islands soil.</title>
        <authorList>
            <person name="Peng F."/>
        </authorList>
    </citation>
    <scope>NUCLEOTIDE SEQUENCE [LARGE SCALE GENOMIC DNA]</scope>
    <source>
        <strain evidence="2 3">S14-144</strain>
    </source>
</reference>
<evidence type="ECO:0000313" key="3">
    <source>
        <dbReference type="Proteomes" id="UP000268084"/>
    </source>
</evidence>